<name>A0A0L0VP68_9BASI</name>
<organism evidence="1 2">
    <name type="scientific">Puccinia striiformis f. sp. tritici PST-78</name>
    <dbReference type="NCBI Taxonomy" id="1165861"/>
    <lineage>
        <taxon>Eukaryota</taxon>
        <taxon>Fungi</taxon>
        <taxon>Dikarya</taxon>
        <taxon>Basidiomycota</taxon>
        <taxon>Pucciniomycotina</taxon>
        <taxon>Pucciniomycetes</taxon>
        <taxon>Pucciniales</taxon>
        <taxon>Pucciniaceae</taxon>
        <taxon>Puccinia</taxon>
    </lineage>
</organism>
<comment type="caution">
    <text evidence="1">The sequence shown here is derived from an EMBL/GenBank/DDBJ whole genome shotgun (WGS) entry which is preliminary data.</text>
</comment>
<reference evidence="2" key="1">
    <citation type="submission" date="2014-03" db="EMBL/GenBank/DDBJ databases">
        <title>The Genome Sequence of Puccinia striiformis f. sp. tritici PST-78.</title>
        <authorList>
            <consortium name="The Broad Institute Genome Sequencing Platform"/>
            <person name="Cuomo C."/>
            <person name="Hulbert S."/>
            <person name="Chen X."/>
            <person name="Walker B."/>
            <person name="Young S.K."/>
            <person name="Zeng Q."/>
            <person name="Gargeya S."/>
            <person name="Fitzgerald M."/>
            <person name="Haas B."/>
            <person name="Abouelleil A."/>
            <person name="Alvarado L."/>
            <person name="Arachchi H.M."/>
            <person name="Berlin A.M."/>
            <person name="Chapman S.B."/>
            <person name="Goldberg J."/>
            <person name="Griggs A."/>
            <person name="Gujja S."/>
            <person name="Hansen M."/>
            <person name="Howarth C."/>
            <person name="Imamovic A."/>
            <person name="Larimer J."/>
            <person name="McCowan C."/>
            <person name="Montmayeur A."/>
            <person name="Murphy C."/>
            <person name="Neiman D."/>
            <person name="Pearson M."/>
            <person name="Priest M."/>
            <person name="Roberts A."/>
            <person name="Saif S."/>
            <person name="Shea T."/>
            <person name="Sisk P."/>
            <person name="Sykes S."/>
            <person name="Wortman J."/>
            <person name="Nusbaum C."/>
            <person name="Birren B."/>
        </authorList>
    </citation>
    <scope>NUCLEOTIDE SEQUENCE [LARGE SCALE GENOMIC DNA]</scope>
    <source>
        <strain evidence="2">race PST-78</strain>
    </source>
</reference>
<evidence type="ECO:0000313" key="2">
    <source>
        <dbReference type="Proteomes" id="UP000054564"/>
    </source>
</evidence>
<protein>
    <submittedName>
        <fullName evidence="1">Uncharacterized protein</fullName>
    </submittedName>
</protein>
<keyword evidence="2" id="KW-1185">Reference proteome</keyword>
<dbReference type="STRING" id="1165861.A0A0L0VP68"/>
<dbReference type="Proteomes" id="UP000054564">
    <property type="component" value="Unassembled WGS sequence"/>
</dbReference>
<proteinExistence type="predicted"/>
<sequence>MIEYEDVKTILAVENLIKYLIRAVHLLDQLVKDEEELFGHFCKWLRPEFEYIVALEITPAPPSQPQIKYDLMAVSKFIQRGEANPLDNVIFSQT</sequence>
<dbReference type="AlphaFoldDB" id="A0A0L0VP68"/>
<evidence type="ECO:0000313" key="1">
    <source>
        <dbReference type="EMBL" id="KNF01078.1"/>
    </source>
</evidence>
<dbReference type="EMBL" id="AJIL01000032">
    <property type="protein sequence ID" value="KNF01078.1"/>
    <property type="molecule type" value="Genomic_DNA"/>
</dbReference>
<gene>
    <name evidence="1" type="ORF">PSTG_05708</name>
</gene>
<accession>A0A0L0VP68</accession>